<sequence>MGRPWNRTPRRPSRSLVAGDPWASVSAIVCARQGDLALCLPSVFGPAPGQVAQLVRASD</sequence>
<dbReference type="STRING" id="1194083.BN12_150034"/>
<dbReference type="AlphaFoldDB" id="A0A077LY44"/>
<organism evidence="1 2">
    <name type="scientific">Nostocoides japonicum T1-X7</name>
    <dbReference type="NCBI Taxonomy" id="1194083"/>
    <lineage>
        <taxon>Bacteria</taxon>
        <taxon>Bacillati</taxon>
        <taxon>Actinomycetota</taxon>
        <taxon>Actinomycetes</taxon>
        <taxon>Micrococcales</taxon>
        <taxon>Intrasporangiaceae</taxon>
        <taxon>Nostocoides</taxon>
    </lineage>
</organism>
<comment type="caution">
    <text evidence="1">The sequence shown here is derived from an EMBL/GenBank/DDBJ whole genome shotgun (WGS) entry which is preliminary data.</text>
</comment>
<gene>
    <name evidence="1" type="ORF">BN12_150034</name>
</gene>
<evidence type="ECO:0000313" key="1">
    <source>
        <dbReference type="EMBL" id="CCH76860.1"/>
    </source>
</evidence>
<evidence type="ECO:0000313" key="2">
    <source>
        <dbReference type="Proteomes" id="UP000035721"/>
    </source>
</evidence>
<dbReference type="Proteomes" id="UP000035721">
    <property type="component" value="Unassembled WGS sequence"/>
</dbReference>
<keyword evidence="2" id="KW-1185">Reference proteome</keyword>
<name>A0A077LY44_9MICO</name>
<proteinExistence type="predicted"/>
<protein>
    <submittedName>
        <fullName evidence="1">Uncharacterized protein</fullName>
    </submittedName>
</protein>
<reference evidence="1 2" key="1">
    <citation type="journal article" date="2013" name="ISME J.">
        <title>A metabolic model for members of the genus Tetrasphaera involved in enhanced biological phosphorus removal.</title>
        <authorList>
            <person name="Kristiansen R."/>
            <person name="Nguyen H.T.T."/>
            <person name="Saunders A.M."/>
            <person name="Nielsen J.L."/>
            <person name="Wimmer R."/>
            <person name="Le V.Q."/>
            <person name="McIlroy S.J."/>
            <person name="Petrovski S."/>
            <person name="Seviour R.J."/>
            <person name="Calteau A."/>
            <person name="Nielsen K.L."/>
            <person name="Nielsen P.H."/>
        </authorList>
    </citation>
    <scope>NUCLEOTIDE SEQUENCE [LARGE SCALE GENOMIC DNA]</scope>
    <source>
        <strain evidence="1 2">T1-X7</strain>
    </source>
</reference>
<accession>A0A077LY44</accession>
<dbReference type="EMBL" id="CAJB01000057">
    <property type="protein sequence ID" value="CCH76860.1"/>
    <property type="molecule type" value="Genomic_DNA"/>
</dbReference>